<dbReference type="RefSeq" id="WP_115536100.1">
    <property type="nucleotide sequence ID" value="NZ_QRGA01000015.1"/>
</dbReference>
<dbReference type="AlphaFoldDB" id="A0A3D8JSR9"/>
<dbReference type="OrthoDB" id="9104048at2"/>
<evidence type="ECO:0000313" key="1">
    <source>
        <dbReference type="EMBL" id="RDU96173.1"/>
    </source>
</evidence>
<comment type="caution">
    <text evidence="1">The sequence shown here is derived from an EMBL/GenBank/DDBJ whole genome shotgun (WGS) entry which is preliminary data.</text>
</comment>
<dbReference type="EMBL" id="QRGA01000015">
    <property type="protein sequence ID" value="RDU96173.1"/>
    <property type="molecule type" value="Genomic_DNA"/>
</dbReference>
<accession>A0A3D8JSR9</accession>
<evidence type="ECO:0000313" key="2">
    <source>
        <dbReference type="Proteomes" id="UP000256838"/>
    </source>
</evidence>
<protein>
    <submittedName>
        <fullName evidence="1">Uncharacterized protein</fullName>
    </submittedName>
</protein>
<dbReference type="Proteomes" id="UP000256838">
    <property type="component" value="Unassembled WGS sequence"/>
</dbReference>
<reference evidence="1 2" key="1">
    <citation type="submission" date="2018-08" db="EMBL/GenBank/DDBJ databases">
        <title>Paraburkholderia sp. DHOM06 isolated from forest soil.</title>
        <authorList>
            <person name="Gao Z.-H."/>
            <person name="Qiu L.-H."/>
        </authorList>
    </citation>
    <scope>NUCLEOTIDE SEQUENCE [LARGE SCALE GENOMIC DNA]</scope>
    <source>
        <strain evidence="1 2">DHOM06</strain>
    </source>
</reference>
<sequence length="82" mass="9488">MSQTTSLHERDHEPVPDPSTLMGLLHVLRKAHIELVGEEVAHKRFSQVSSRGDARQYINELMPHLAKEREKRRQQRHSGGKK</sequence>
<proteinExistence type="predicted"/>
<keyword evidence="2" id="KW-1185">Reference proteome</keyword>
<organism evidence="1 2">
    <name type="scientific">Trinickia dinghuensis</name>
    <dbReference type="NCBI Taxonomy" id="2291023"/>
    <lineage>
        <taxon>Bacteria</taxon>
        <taxon>Pseudomonadati</taxon>
        <taxon>Pseudomonadota</taxon>
        <taxon>Betaproteobacteria</taxon>
        <taxon>Burkholderiales</taxon>
        <taxon>Burkholderiaceae</taxon>
        <taxon>Trinickia</taxon>
    </lineage>
</organism>
<name>A0A3D8JSR9_9BURK</name>
<gene>
    <name evidence="1" type="ORF">DWV00_23940</name>
</gene>